<sequence length="136" mass="15350">MKKRTAQEAQAALKAKADPPDVPTSMSPLLKASLARQDLKKPQQSPEELKASEAAAKEYSRKMLHELRQKQLGLQQRIQLKWAAIAALPEGFLRDEASKEDLTPFPPRRIPTWTPPIPGFSNRDDASARDADRRRR</sequence>
<accession>A0A1Y1HIE4</accession>
<evidence type="ECO:0000313" key="3">
    <source>
        <dbReference type="Proteomes" id="UP000054558"/>
    </source>
</evidence>
<gene>
    <name evidence="2" type="ORF">KFL_000100210</name>
</gene>
<dbReference type="GO" id="GO:0005762">
    <property type="term" value="C:mitochondrial large ribosomal subunit"/>
    <property type="evidence" value="ECO:0007669"/>
    <property type="project" value="InterPro"/>
</dbReference>
<feature type="region of interest" description="Disordered" evidence="1">
    <location>
        <begin position="98"/>
        <end position="136"/>
    </location>
</feature>
<keyword evidence="3" id="KW-1185">Reference proteome</keyword>
<feature type="compositionally biased region" description="Basic and acidic residues" evidence="1">
    <location>
        <begin position="122"/>
        <end position="136"/>
    </location>
</feature>
<dbReference type="Proteomes" id="UP000054558">
    <property type="component" value="Unassembled WGS sequence"/>
</dbReference>
<name>A0A1Y1HIE4_KLENI</name>
<evidence type="ECO:0000313" key="2">
    <source>
        <dbReference type="EMBL" id="GAQ78255.1"/>
    </source>
</evidence>
<feature type="compositionally biased region" description="Pro residues" evidence="1">
    <location>
        <begin position="104"/>
        <end position="118"/>
    </location>
</feature>
<reference evidence="2 3" key="1">
    <citation type="journal article" date="2014" name="Nat. Commun.">
        <title>Klebsormidium flaccidum genome reveals primary factors for plant terrestrial adaptation.</title>
        <authorList>
            <person name="Hori K."/>
            <person name="Maruyama F."/>
            <person name="Fujisawa T."/>
            <person name="Togashi T."/>
            <person name="Yamamoto N."/>
            <person name="Seo M."/>
            <person name="Sato S."/>
            <person name="Yamada T."/>
            <person name="Mori H."/>
            <person name="Tajima N."/>
            <person name="Moriyama T."/>
            <person name="Ikeuchi M."/>
            <person name="Watanabe M."/>
            <person name="Wada H."/>
            <person name="Kobayashi K."/>
            <person name="Saito M."/>
            <person name="Masuda T."/>
            <person name="Sasaki-Sekimoto Y."/>
            <person name="Mashiguchi K."/>
            <person name="Awai K."/>
            <person name="Shimojima M."/>
            <person name="Masuda S."/>
            <person name="Iwai M."/>
            <person name="Nobusawa T."/>
            <person name="Narise T."/>
            <person name="Kondo S."/>
            <person name="Saito H."/>
            <person name="Sato R."/>
            <person name="Murakawa M."/>
            <person name="Ihara Y."/>
            <person name="Oshima-Yamada Y."/>
            <person name="Ohtaka K."/>
            <person name="Satoh M."/>
            <person name="Sonobe K."/>
            <person name="Ishii M."/>
            <person name="Ohtani R."/>
            <person name="Kanamori-Sato M."/>
            <person name="Honoki R."/>
            <person name="Miyazaki D."/>
            <person name="Mochizuki H."/>
            <person name="Umetsu J."/>
            <person name="Higashi K."/>
            <person name="Shibata D."/>
            <person name="Kamiya Y."/>
            <person name="Sato N."/>
            <person name="Nakamura Y."/>
            <person name="Tabata S."/>
            <person name="Ida S."/>
            <person name="Kurokawa K."/>
            <person name="Ohta H."/>
        </authorList>
    </citation>
    <scope>NUCLEOTIDE SEQUENCE [LARGE SCALE GENOMIC DNA]</scope>
    <source>
        <strain evidence="2 3">NIES-2285</strain>
    </source>
</reference>
<protein>
    <submittedName>
        <fullName evidence="2">Uncharacterized protein</fullName>
    </submittedName>
</protein>
<feature type="region of interest" description="Disordered" evidence="1">
    <location>
        <begin position="1"/>
        <end position="27"/>
    </location>
</feature>
<dbReference type="PANTHER" id="PTHR13359:SF2">
    <property type="entry name" value="LARGE RIBOSOMAL SUBUNIT PROTEIN ML40"/>
    <property type="match status" value="1"/>
</dbReference>
<dbReference type="STRING" id="105231.A0A1Y1HIE4"/>
<dbReference type="InterPro" id="IPR039145">
    <property type="entry name" value="Ribosomal_mL40_metazoa/plant"/>
</dbReference>
<evidence type="ECO:0000256" key="1">
    <source>
        <dbReference type="SAM" id="MobiDB-lite"/>
    </source>
</evidence>
<proteinExistence type="predicted"/>
<dbReference type="PANTHER" id="PTHR13359">
    <property type="entry name" value="39S RIBOSOMAL PROTEIN L40, MITOCHONDRIAL"/>
    <property type="match status" value="1"/>
</dbReference>
<dbReference type="AlphaFoldDB" id="A0A1Y1HIE4"/>
<organism evidence="2 3">
    <name type="scientific">Klebsormidium nitens</name>
    <name type="common">Green alga</name>
    <name type="synonym">Ulothrix nitens</name>
    <dbReference type="NCBI Taxonomy" id="105231"/>
    <lineage>
        <taxon>Eukaryota</taxon>
        <taxon>Viridiplantae</taxon>
        <taxon>Streptophyta</taxon>
        <taxon>Klebsormidiophyceae</taxon>
        <taxon>Klebsormidiales</taxon>
        <taxon>Klebsormidiaceae</taxon>
        <taxon>Klebsormidium</taxon>
    </lineage>
</organism>
<dbReference type="EMBL" id="DF236959">
    <property type="protein sequence ID" value="GAQ78255.1"/>
    <property type="molecule type" value="Genomic_DNA"/>
</dbReference>